<reference evidence="3 4" key="1">
    <citation type="submission" date="2018-09" db="EMBL/GenBank/DDBJ databases">
        <title>Metagenome Assembled Genomes from an Advanced Water Purification Facility.</title>
        <authorList>
            <person name="Stamps B.W."/>
            <person name="Spear J.R."/>
        </authorList>
    </citation>
    <scope>NUCLEOTIDE SEQUENCE [LARGE SCALE GENOMIC DNA]</scope>
    <source>
        <strain evidence="3">Bin_52_1</strain>
    </source>
</reference>
<evidence type="ECO:0000313" key="4">
    <source>
        <dbReference type="Proteomes" id="UP000321110"/>
    </source>
</evidence>
<feature type="transmembrane region" description="Helical" evidence="2">
    <location>
        <begin position="16"/>
        <end position="39"/>
    </location>
</feature>
<keyword evidence="2" id="KW-0812">Transmembrane</keyword>
<evidence type="ECO:0000256" key="2">
    <source>
        <dbReference type="SAM" id="Phobius"/>
    </source>
</evidence>
<organism evidence="3 4">
    <name type="scientific">Aquipseudomonas alcaligenes</name>
    <name type="common">Pseudomonas alcaligenes</name>
    <dbReference type="NCBI Taxonomy" id="43263"/>
    <lineage>
        <taxon>Bacteria</taxon>
        <taxon>Pseudomonadati</taxon>
        <taxon>Pseudomonadota</taxon>
        <taxon>Gammaproteobacteria</taxon>
        <taxon>Pseudomonadales</taxon>
        <taxon>Pseudomonadaceae</taxon>
        <taxon>Aquipseudomonas</taxon>
    </lineage>
</organism>
<dbReference type="EMBL" id="SSFO01000286">
    <property type="protein sequence ID" value="TXI28091.1"/>
    <property type="molecule type" value="Genomic_DNA"/>
</dbReference>
<keyword evidence="2" id="KW-1133">Transmembrane helix</keyword>
<proteinExistence type="predicted"/>
<evidence type="ECO:0000313" key="3">
    <source>
        <dbReference type="EMBL" id="TXI28091.1"/>
    </source>
</evidence>
<name>A0A5C7VRS1_AQUAC</name>
<dbReference type="AlphaFoldDB" id="A0A5C7VRS1"/>
<feature type="region of interest" description="Disordered" evidence="1">
    <location>
        <begin position="79"/>
        <end position="103"/>
    </location>
</feature>
<sequence>MTDFNIPAAEQAEDGFVAAVALARAMDVAAVAVGLIAGYDFDGRQKLRMKAYDLLVKAHRQQAADLLCGDLDAERAAYAARTAQPESSQGAGFFAPAKGRKDH</sequence>
<keyword evidence="2" id="KW-0472">Membrane</keyword>
<comment type="caution">
    <text evidence="3">The sequence shown here is derived from an EMBL/GenBank/DDBJ whole genome shotgun (WGS) entry which is preliminary data.</text>
</comment>
<dbReference type="Proteomes" id="UP000321110">
    <property type="component" value="Unassembled WGS sequence"/>
</dbReference>
<gene>
    <name evidence="3" type="ORF">E6Q69_17020</name>
</gene>
<protein>
    <submittedName>
        <fullName evidence="3">Uncharacterized protein</fullName>
    </submittedName>
</protein>
<evidence type="ECO:0000256" key="1">
    <source>
        <dbReference type="SAM" id="MobiDB-lite"/>
    </source>
</evidence>
<accession>A0A5C7VRS1</accession>